<dbReference type="InterPro" id="IPR013767">
    <property type="entry name" value="PAS_fold"/>
</dbReference>
<reference evidence="8 9" key="1">
    <citation type="submission" date="2020-04" db="EMBL/GenBank/DDBJ databases">
        <title>Genomic insights into acetone-butanol-ethanol (ABE) fermentation by sequencing solventogenic clostridia strains.</title>
        <authorList>
            <person name="Brown S."/>
        </authorList>
    </citation>
    <scope>NUCLEOTIDE SEQUENCE [LARGE SCALE GENOMIC DNA]</scope>
    <source>
        <strain evidence="8 9">DJ011</strain>
    </source>
</reference>
<dbReference type="SMART" id="SM00091">
    <property type="entry name" value="PAS"/>
    <property type="match status" value="1"/>
</dbReference>
<keyword evidence="9" id="KW-1185">Reference proteome</keyword>
<dbReference type="GO" id="GO:0006355">
    <property type="term" value="P:regulation of DNA-templated transcription"/>
    <property type="evidence" value="ECO:0007669"/>
    <property type="project" value="InterPro"/>
</dbReference>
<dbReference type="PANTHER" id="PTHR32071:SF57">
    <property type="entry name" value="C4-DICARBOXYLATE TRANSPORT TRANSCRIPTIONAL REGULATORY PROTEIN DCTD"/>
    <property type="match status" value="1"/>
</dbReference>
<evidence type="ECO:0000259" key="6">
    <source>
        <dbReference type="PROSITE" id="PS50045"/>
    </source>
</evidence>
<dbReference type="Gene3D" id="3.30.450.20">
    <property type="entry name" value="PAS domain"/>
    <property type="match status" value="1"/>
</dbReference>
<dbReference type="InterPro" id="IPR002078">
    <property type="entry name" value="Sigma_54_int"/>
</dbReference>
<dbReference type="InterPro" id="IPR027417">
    <property type="entry name" value="P-loop_NTPase"/>
</dbReference>
<evidence type="ECO:0000313" key="8">
    <source>
        <dbReference type="EMBL" id="MBC2399927.1"/>
    </source>
</evidence>
<dbReference type="SUPFAM" id="SSF52540">
    <property type="entry name" value="P-loop containing nucleoside triphosphate hydrolases"/>
    <property type="match status" value="1"/>
</dbReference>
<dbReference type="PROSITE" id="PS50112">
    <property type="entry name" value="PAS"/>
    <property type="match status" value="1"/>
</dbReference>
<dbReference type="Pfam" id="PF00158">
    <property type="entry name" value="Sigma54_activat"/>
    <property type="match status" value="1"/>
</dbReference>
<keyword evidence="5" id="KW-0175">Coiled coil</keyword>
<feature type="domain" description="PAS" evidence="7">
    <location>
        <begin position="30"/>
        <end position="81"/>
    </location>
</feature>
<dbReference type="InterPro" id="IPR009057">
    <property type="entry name" value="Homeodomain-like_sf"/>
</dbReference>
<dbReference type="CDD" id="cd00130">
    <property type="entry name" value="PAS"/>
    <property type="match status" value="1"/>
</dbReference>
<keyword evidence="4" id="KW-0804">Transcription</keyword>
<feature type="domain" description="Sigma-54 factor interaction" evidence="6">
    <location>
        <begin position="170"/>
        <end position="400"/>
    </location>
</feature>
<dbReference type="Gene3D" id="1.10.8.60">
    <property type="match status" value="1"/>
</dbReference>
<accession>A0A923J262</accession>
<dbReference type="PROSITE" id="PS00675">
    <property type="entry name" value="SIGMA54_INTERACT_1"/>
    <property type="match status" value="1"/>
</dbReference>
<dbReference type="InterPro" id="IPR002197">
    <property type="entry name" value="HTH_Fis"/>
</dbReference>
<dbReference type="FunFam" id="3.40.50.300:FF:000006">
    <property type="entry name" value="DNA-binding transcriptional regulator NtrC"/>
    <property type="match status" value="1"/>
</dbReference>
<proteinExistence type="predicted"/>
<dbReference type="PANTHER" id="PTHR32071">
    <property type="entry name" value="TRANSCRIPTIONAL REGULATORY PROTEIN"/>
    <property type="match status" value="1"/>
</dbReference>
<dbReference type="Gene3D" id="3.40.50.300">
    <property type="entry name" value="P-loop containing nucleotide triphosphate hydrolases"/>
    <property type="match status" value="1"/>
</dbReference>
<keyword evidence="2" id="KW-0067">ATP-binding</keyword>
<name>A0A923J262_CLOTT</name>
<feature type="coiled-coil region" evidence="5">
    <location>
        <begin position="136"/>
        <end position="163"/>
    </location>
</feature>
<dbReference type="Pfam" id="PF25601">
    <property type="entry name" value="AAA_lid_14"/>
    <property type="match status" value="1"/>
</dbReference>
<keyword evidence="1" id="KW-0547">Nucleotide-binding</keyword>
<evidence type="ECO:0000256" key="4">
    <source>
        <dbReference type="ARBA" id="ARBA00023163"/>
    </source>
</evidence>
<dbReference type="PROSITE" id="PS50045">
    <property type="entry name" value="SIGMA54_INTERACT_4"/>
    <property type="match status" value="1"/>
</dbReference>
<dbReference type="PROSITE" id="PS00676">
    <property type="entry name" value="SIGMA54_INTERACT_2"/>
    <property type="match status" value="1"/>
</dbReference>
<dbReference type="SUPFAM" id="SSF55785">
    <property type="entry name" value="PYP-like sensor domain (PAS domain)"/>
    <property type="match status" value="1"/>
</dbReference>
<dbReference type="PRINTS" id="PR01590">
    <property type="entry name" value="HTHFIS"/>
</dbReference>
<dbReference type="Pfam" id="PF02954">
    <property type="entry name" value="HTH_8"/>
    <property type="match status" value="1"/>
</dbReference>
<dbReference type="RefSeq" id="WP_085059045.1">
    <property type="nucleotide sequence ID" value="NZ_JAAZWO010000040.1"/>
</dbReference>
<evidence type="ECO:0000259" key="7">
    <source>
        <dbReference type="PROSITE" id="PS50112"/>
    </source>
</evidence>
<organism evidence="8 9">
    <name type="scientific">Clostridium tetanomorphum</name>
    <dbReference type="NCBI Taxonomy" id="1553"/>
    <lineage>
        <taxon>Bacteria</taxon>
        <taxon>Bacillati</taxon>
        <taxon>Bacillota</taxon>
        <taxon>Clostridia</taxon>
        <taxon>Eubacteriales</taxon>
        <taxon>Clostridiaceae</taxon>
        <taxon>Clostridium</taxon>
    </lineage>
</organism>
<gene>
    <name evidence="8" type="ORF">HGG79_19485</name>
</gene>
<dbReference type="SUPFAM" id="SSF46689">
    <property type="entry name" value="Homeodomain-like"/>
    <property type="match status" value="1"/>
</dbReference>
<dbReference type="EMBL" id="JAAZWO010000040">
    <property type="protein sequence ID" value="MBC2399927.1"/>
    <property type="molecule type" value="Genomic_DNA"/>
</dbReference>
<dbReference type="GO" id="GO:0005524">
    <property type="term" value="F:ATP binding"/>
    <property type="evidence" value="ECO:0007669"/>
    <property type="project" value="UniProtKB-KW"/>
</dbReference>
<comment type="caution">
    <text evidence="8">The sequence shown here is derived from an EMBL/GenBank/DDBJ whole genome shotgun (WGS) entry which is preliminary data.</text>
</comment>
<evidence type="ECO:0000256" key="1">
    <source>
        <dbReference type="ARBA" id="ARBA00022741"/>
    </source>
</evidence>
<dbReference type="InterPro" id="IPR025662">
    <property type="entry name" value="Sigma_54_int_dom_ATP-bd_1"/>
</dbReference>
<dbReference type="CDD" id="cd00009">
    <property type="entry name" value="AAA"/>
    <property type="match status" value="1"/>
</dbReference>
<dbReference type="SMART" id="SM00382">
    <property type="entry name" value="AAA"/>
    <property type="match status" value="1"/>
</dbReference>
<dbReference type="InterPro" id="IPR000014">
    <property type="entry name" value="PAS"/>
</dbReference>
<evidence type="ECO:0000256" key="5">
    <source>
        <dbReference type="SAM" id="Coils"/>
    </source>
</evidence>
<dbReference type="Proteomes" id="UP000563151">
    <property type="component" value="Unassembled WGS sequence"/>
</dbReference>
<dbReference type="InterPro" id="IPR003593">
    <property type="entry name" value="AAA+_ATPase"/>
</dbReference>
<protein>
    <submittedName>
        <fullName evidence="8">Sigma 54-interacting transcriptional regulator</fullName>
    </submittedName>
</protein>
<sequence length="480" mass="54528">MINVNKDKYDFNNITDYESLKKKLIEERNWSEMLRIALDMAYEGVVIVNKDGYINTISKAYADFLGVDDKEVIGKHITEVIENTRLHIIAKTGKVEEAQLQKVGCKYMIANRNPIIIDGEIKGAVGKVLFRNVKELDFLYKKFSKVQKELEDYKEEIQQQNSARYSFSDIVGNGDGIMEAKKLAKKAALTDSNVLLTGESGTGKELFAHAIHKNSNRVYGHFIKVNCAAIPSDLLESELFGYEKGAFTGAKKEGKMGKFELADGGTIFLDEIGDMPLHMQVKLLRVLQEKEVERVGAISPKNIDIRIIAATNQDLEHMIKEGKFRADLYYRLNVVTIKIPPLRERKEDIILLAKFLSSKISKKLNRIECEISDEALEYLKNYRWEGNVRQLENAIERAINIMEDNNEVLLPKHLPKEITGIQKNINVSKLEDIISEAERNAIINAIKACSGNKLKAAKTLGISRTTLYEKINKHKIFLKF</sequence>
<evidence type="ECO:0000256" key="3">
    <source>
        <dbReference type="ARBA" id="ARBA00023015"/>
    </source>
</evidence>
<dbReference type="InterPro" id="IPR035965">
    <property type="entry name" value="PAS-like_dom_sf"/>
</dbReference>
<keyword evidence="3" id="KW-0805">Transcription regulation</keyword>
<dbReference type="AlphaFoldDB" id="A0A923J262"/>
<dbReference type="InterPro" id="IPR025943">
    <property type="entry name" value="Sigma_54_int_dom_ATP-bd_2"/>
</dbReference>
<evidence type="ECO:0000313" key="9">
    <source>
        <dbReference type="Proteomes" id="UP000563151"/>
    </source>
</evidence>
<dbReference type="Gene3D" id="1.10.10.60">
    <property type="entry name" value="Homeodomain-like"/>
    <property type="match status" value="1"/>
</dbReference>
<dbReference type="InterPro" id="IPR058031">
    <property type="entry name" value="AAA_lid_NorR"/>
</dbReference>
<evidence type="ECO:0000256" key="2">
    <source>
        <dbReference type="ARBA" id="ARBA00022840"/>
    </source>
</evidence>
<dbReference type="GO" id="GO:0043565">
    <property type="term" value="F:sequence-specific DNA binding"/>
    <property type="evidence" value="ECO:0007669"/>
    <property type="project" value="InterPro"/>
</dbReference>
<dbReference type="Pfam" id="PF00989">
    <property type="entry name" value="PAS"/>
    <property type="match status" value="1"/>
</dbReference>